<dbReference type="RefSeq" id="WP_131957366.1">
    <property type="nucleotide sequence ID" value="NZ_SMFL01000002.1"/>
</dbReference>
<keyword evidence="2" id="KW-1185">Reference proteome</keyword>
<reference evidence="1 2" key="1">
    <citation type="submission" date="2019-03" db="EMBL/GenBank/DDBJ databases">
        <title>Dyadobacter AR-3-6 sp. nov., isolated from arctic soil.</title>
        <authorList>
            <person name="Chaudhary D.K."/>
        </authorList>
    </citation>
    <scope>NUCLEOTIDE SEQUENCE [LARGE SCALE GENOMIC DNA]</scope>
    <source>
        <strain evidence="1 2">AR-3-6</strain>
    </source>
</reference>
<name>A0A4R5DYD5_9BACT</name>
<dbReference type="Proteomes" id="UP000294850">
    <property type="component" value="Unassembled WGS sequence"/>
</dbReference>
<sequence length="113" mass="12985">MTNQEFYDNHLVLLANNDVNELVDHDYHDDAVMILLVAEEPIYVKGKAELKVQLGDYLTNIYRGFVSTQKLAITEDSIHLEATIMTAWGESKVYDALYMKDGKIFRHYSGLKN</sequence>
<protein>
    <recommendedName>
        <fullName evidence="3">Nuclear transport factor 2 family protein</fullName>
    </recommendedName>
</protein>
<evidence type="ECO:0000313" key="1">
    <source>
        <dbReference type="EMBL" id="TDE17500.1"/>
    </source>
</evidence>
<dbReference type="AlphaFoldDB" id="A0A4R5DYD5"/>
<comment type="caution">
    <text evidence="1">The sequence shown here is derived from an EMBL/GenBank/DDBJ whole genome shotgun (WGS) entry which is preliminary data.</text>
</comment>
<evidence type="ECO:0008006" key="3">
    <source>
        <dbReference type="Google" id="ProtNLM"/>
    </source>
</evidence>
<dbReference type="EMBL" id="SMFL01000002">
    <property type="protein sequence ID" value="TDE17500.1"/>
    <property type="molecule type" value="Genomic_DNA"/>
</dbReference>
<evidence type="ECO:0000313" key="2">
    <source>
        <dbReference type="Proteomes" id="UP000294850"/>
    </source>
</evidence>
<accession>A0A4R5DYD5</accession>
<gene>
    <name evidence="1" type="ORF">E0F88_06315</name>
</gene>
<proteinExistence type="predicted"/>
<organism evidence="1 2">
    <name type="scientific">Dyadobacter psychrotolerans</name>
    <dbReference type="NCBI Taxonomy" id="2541721"/>
    <lineage>
        <taxon>Bacteria</taxon>
        <taxon>Pseudomonadati</taxon>
        <taxon>Bacteroidota</taxon>
        <taxon>Cytophagia</taxon>
        <taxon>Cytophagales</taxon>
        <taxon>Spirosomataceae</taxon>
        <taxon>Dyadobacter</taxon>
    </lineage>
</organism>
<dbReference type="OrthoDB" id="958219at2"/>